<dbReference type="Gene3D" id="1.10.10.10">
    <property type="entry name" value="Winged helix-like DNA-binding domain superfamily/Winged helix DNA-binding domain"/>
    <property type="match status" value="1"/>
</dbReference>
<dbReference type="SMART" id="SM00448">
    <property type="entry name" value="REC"/>
    <property type="match status" value="1"/>
</dbReference>
<dbReference type="InterPro" id="IPR011006">
    <property type="entry name" value="CheY-like_superfamily"/>
</dbReference>
<dbReference type="InterPro" id="IPR001789">
    <property type="entry name" value="Sig_transdc_resp-reg_receiver"/>
</dbReference>
<keyword evidence="3" id="KW-0804">Transcription</keyword>
<feature type="modified residue" description="4-aspartylphosphate" evidence="4">
    <location>
        <position position="52"/>
    </location>
</feature>
<dbReference type="OrthoDB" id="9802186at2"/>
<evidence type="ECO:0000256" key="2">
    <source>
        <dbReference type="ARBA" id="ARBA00023125"/>
    </source>
</evidence>
<feature type="domain" description="Response regulatory" evidence="6">
    <location>
        <begin position="3"/>
        <end position="117"/>
    </location>
</feature>
<organism evidence="7 8">
    <name type="scientific">Morganella psychrotolerans</name>
    <dbReference type="NCBI Taxonomy" id="368603"/>
    <lineage>
        <taxon>Bacteria</taxon>
        <taxon>Pseudomonadati</taxon>
        <taxon>Pseudomonadota</taxon>
        <taxon>Gammaproteobacteria</taxon>
        <taxon>Enterobacterales</taxon>
        <taxon>Morganellaceae</taxon>
        <taxon>Morganella</taxon>
    </lineage>
</organism>
<dbReference type="RefSeq" id="WP_067402444.1">
    <property type="nucleotide sequence ID" value="NZ_LZEY01000023.1"/>
</dbReference>
<dbReference type="SUPFAM" id="SSF52172">
    <property type="entry name" value="CheY-like"/>
    <property type="match status" value="1"/>
</dbReference>
<evidence type="ECO:0000256" key="1">
    <source>
        <dbReference type="ARBA" id="ARBA00023015"/>
    </source>
</evidence>
<gene>
    <name evidence="7" type="ORF">AYY18_04920</name>
</gene>
<evidence type="ECO:0000313" key="7">
    <source>
        <dbReference type="EMBL" id="OBU07574.1"/>
    </source>
</evidence>
<feature type="domain" description="HTH luxR-type" evidence="5">
    <location>
        <begin position="129"/>
        <end position="194"/>
    </location>
</feature>
<dbReference type="Pfam" id="PF00196">
    <property type="entry name" value="GerE"/>
    <property type="match status" value="1"/>
</dbReference>
<accession>A0A1B8HEU8</accession>
<dbReference type="GO" id="GO:0003677">
    <property type="term" value="F:DNA binding"/>
    <property type="evidence" value="ECO:0007669"/>
    <property type="project" value="UniProtKB-KW"/>
</dbReference>
<reference evidence="8" key="1">
    <citation type="submission" date="2016-06" db="EMBL/GenBank/DDBJ databases">
        <authorList>
            <person name="Butler K."/>
        </authorList>
    </citation>
    <scope>NUCLEOTIDE SEQUENCE [LARGE SCALE GENOMIC DNA]</scope>
    <source>
        <strain evidence="8">GCSL-Mp20</strain>
    </source>
</reference>
<keyword evidence="1" id="KW-0805">Transcription regulation</keyword>
<dbReference type="EMBL" id="LZEY01000023">
    <property type="protein sequence ID" value="OBU07574.1"/>
    <property type="molecule type" value="Genomic_DNA"/>
</dbReference>
<evidence type="ECO:0000313" key="8">
    <source>
        <dbReference type="Proteomes" id="UP000092377"/>
    </source>
</evidence>
<dbReference type="PANTHER" id="PTHR44688:SF16">
    <property type="entry name" value="DNA-BINDING TRANSCRIPTIONAL ACTIVATOR DEVR_DOSR"/>
    <property type="match status" value="1"/>
</dbReference>
<dbReference type="AlphaFoldDB" id="A0A1B8HEU8"/>
<evidence type="ECO:0000259" key="6">
    <source>
        <dbReference type="PROSITE" id="PS50110"/>
    </source>
</evidence>
<evidence type="ECO:0000256" key="3">
    <source>
        <dbReference type="ARBA" id="ARBA00023163"/>
    </source>
</evidence>
<dbReference type="NCBIfam" id="NF040749">
    <property type="entry name" value="tetrathio_RR"/>
    <property type="match status" value="1"/>
</dbReference>
<keyword evidence="2 7" id="KW-0238">DNA-binding</keyword>
<dbReference type="Gene3D" id="3.40.50.2300">
    <property type="match status" value="1"/>
</dbReference>
<evidence type="ECO:0000259" key="5">
    <source>
        <dbReference type="PROSITE" id="PS50043"/>
    </source>
</evidence>
<dbReference type="SMART" id="SM00421">
    <property type="entry name" value="HTH_LUXR"/>
    <property type="match status" value="1"/>
</dbReference>
<dbReference type="GO" id="GO:0006355">
    <property type="term" value="P:regulation of DNA-templated transcription"/>
    <property type="evidence" value="ECO:0007669"/>
    <property type="project" value="InterPro"/>
</dbReference>
<dbReference type="InterPro" id="IPR053534">
    <property type="entry name" value="Tetrathionate_resp_reg"/>
</dbReference>
<dbReference type="InterPro" id="IPR000792">
    <property type="entry name" value="Tscrpt_reg_LuxR_C"/>
</dbReference>
<keyword evidence="4" id="KW-0597">Phosphoprotein</keyword>
<evidence type="ECO:0000256" key="4">
    <source>
        <dbReference type="PROSITE-ProRule" id="PRU00169"/>
    </source>
</evidence>
<dbReference type="PROSITE" id="PS50043">
    <property type="entry name" value="HTH_LUXR_2"/>
    <property type="match status" value="1"/>
</dbReference>
<sequence>MPVIHLVDDDIAVTQACQFLLESLGYDVNIWNDSQTFIAQAPVHTYGIVLLDMRMPDPDGCRVHQLLREQHSTLAVIFLTGHGDLPMAVEQMKLGAVDFLQKPVATQPLQAALTRAAAVTEKAVADRAIHARFLTLTPKERQIAGFVARGLMNREIADVAHVAVRTVEVHRAKVMEKMAAGSLAELVTQLNTINAGDSCVTDN</sequence>
<dbReference type="Pfam" id="PF00072">
    <property type="entry name" value="Response_reg"/>
    <property type="match status" value="1"/>
</dbReference>
<name>A0A1B8HEU8_9GAMM</name>
<proteinExistence type="predicted"/>
<protein>
    <submittedName>
        <fullName evidence="7">DNA-binding response regulator</fullName>
    </submittedName>
</protein>
<keyword evidence="8" id="KW-1185">Reference proteome</keyword>
<dbReference type="Proteomes" id="UP000092377">
    <property type="component" value="Unassembled WGS sequence"/>
</dbReference>
<dbReference type="PROSITE" id="PS50110">
    <property type="entry name" value="RESPONSE_REGULATORY"/>
    <property type="match status" value="1"/>
</dbReference>
<dbReference type="PRINTS" id="PR00038">
    <property type="entry name" value="HTHLUXR"/>
</dbReference>
<dbReference type="GO" id="GO:0000160">
    <property type="term" value="P:phosphorelay signal transduction system"/>
    <property type="evidence" value="ECO:0007669"/>
    <property type="project" value="InterPro"/>
</dbReference>
<dbReference type="CDD" id="cd06170">
    <property type="entry name" value="LuxR_C_like"/>
    <property type="match status" value="1"/>
</dbReference>
<comment type="caution">
    <text evidence="7">The sequence shown here is derived from an EMBL/GenBank/DDBJ whole genome shotgun (WGS) entry which is preliminary data.</text>
</comment>
<dbReference type="InterPro" id="IPR036388">
    <property type="entry name" value="WH-like_DNA-bd_sf"/>
</dbReference>
<dbReference type="PANTHER" id="PTHR44688">
    <property type="entry name" value="DNA-BINDING TRANSCRIPTIONAL ACTIVATOR DEVR_DOSR"/>
    <property type="match status" value="1"/>
</dbReference>